<organism evidence="2 3">
    <name type="scientific">Hymenobacter mellowenesis</name>
    <dbReference type="NCBI Taxonomy" id="3063995"/>
    <lineage>
        <taxon>Bacteria</taxon>
        <taxon>Pseudomonadati</taxon>
        <taxon>Bacteroidota</taxon>
        <taxon>Cytophagia</taxon>
        <taxon>Cytophagales</taxon>
        <taxon>Hymenobacteraceae</taxon>
        <taxon>Hymenobacter</taxon>
    </lineage>
</organism>
<comment type="caution">
    <text evidence="2">The sequence shown here is derived from an EMBL/GenBank/DDBJ whole genome shotgun (WGS) entry which is preliminary data.</text>
</comment>
<keyword evidence="3" id="KW-1185">Reference proteome</keyword>
<dbReference type="SUPFAM" id="SSF49464">
    <property type="entry name" value="Carboxypeptidase regulatory domain-like"/>
    <property type="match status" value="1"/>
</dbReference>
<dbReference type="EMBL" id="JAUQSX010000005">
    <property type="protein sequence ID" value="MDO7846964.1"/>
    <property type="molecule type" value="Genomic_DNA"/>
</dbReference>
<dbReference type="Pfam" id="PF13715">
    <property type="entry name" value="CarbopepD_reg_2"/>
    <property type="match status" value="1"/>
</dbReference>
<protein>
    <submittedName>
        <fullName evidence="2">Carboxypeptidase-like regulatory domain-containing protein</fullName>
    </submittedName>
</protein>
<reference evidence="2" key="1">
    <citation type="submission" date="2023-07" db="EMBL/GenBank/DDBJ databases">
        <authorList>
            <person name="Kim M.K."/>
        </authorList>
    </citation>
    <scope>NUCLEOTIDE SEQUENCE</scope>
    <source>
        <strain evidence="2">M29</strain>
    </source>
</reference>
<evidence type="ECO:0000313" key="2">
    <source>
        <dbReference type="EMBL" id="MDO7846964.1"/>
    </source>
</evidence>
<evidence type="ECO:0000313" key="3">
    <source>
        <dbReference type="Proteomes" id="UP001167796"/>
    </source>
</evidence>
<sequence length="291" mass="31233">MFPALVSAALGLLPGRVLAQTFSGTVVSGATQQGVPFVNIGLPRRGLGTVSDEQGRYHLTYNAAYATDTVRISSVGFRTQLLPFASLLAAPSIQFVPEEVALNEVSVTAAGAYRRTHTVGLDKPSSHLNFHMISNELGTEIGTIVHLDRRPALVQSLHVAVVKNEAGPLTFRLNLYRLDAKGVPTPEKLLAHDVFVTAQPQAGVLSVDLGSDRVVLDQDFLLALEWVKAPDGAPEADFTKRISFGGAMKAGGMQLYMRRTSQAAWIKPTFSSNVPMLGLRPALALYATVKD</sequence>
<name>A0ABT9AC87_9BACT</name>
<gene>
    <name evidence="2" type="ORF">Q5H92_11390</name>
</gene>
<feature type="signal peptide" evidence="1">
    <location>
        <begin position="1"/>
        <end position="19"/>
    </location>
</feature>
<dbReference type="Proteomes" id="UP001167796">
    <property type="component" value="Unassembled WGS sequence"/>
</dbReference>
<keyword evidence="1" id="KW-0732">Signal</keyword>
<dbReference type="InterPro" id="IPR008969">
    <property type="entry name" value="CarboxyPept-like_regulatory"/>
</dbReference>
<feature type="chain" id="PRO_5047296350" evidence="1">
    <location>
        <begin position="20"/>
        <end position="291"/>
    </location>
</feature>
<accession>A0ABT9AC87</accession>
<proteinExistence type="predicted"/>
<evidence type="ECO:0000256" key="1">
    <source>
        <dbReference type="SAM" id="SignalP"/>
    </source>
</evidence>